<dbReference type="PANTHER" id="PTHR21600">
    <property type="entry name" value="MITOCHONDRIAL RNA PSEUDOURIDINE SYNTHASE"/>
    <property type="match status" value="1"/>
</dbReference>
<sequence>MTGRTHQIRVQMAAAGYPVLGDDKYGDRAFNKAQKRRTQALLAKRLELDGHVFESFRELEL</sequence>
<proteinExistence type="inferred from homology"/>
<reference evidence="2" key="1">
    <citation type="submission" date="2019-08" db="EMBL/GenBank/DDBJ databases">
        <authorList>
            <person name="Kucharzyk K."/>
            <person name="Murdoch R.W."/>
            <person name="Higgins S."/>
            <person name="Loffler F."/>
        </authorList>
    </citation>
    <scope>NUCLEOTIDE SEQUENCE</scope>
</reference>
<evidence type="ECO:0000313" key="2">
    <source>
        <dbReference type="EMBL" id="MPN26549.1"/>
    </source>
</evidence>
<organism evidence="2">
    <name type="scientific">bioreactor metagenome</name>
    <dbReference type="NCBI Taxonomy" id="1076179"/>
    <lineage>
        <taxon>unclassified sequences</taxon>
        <taxon>metagenomes</taxon>
        <taxon>ecological metagenomes</taxon>
    </lineage>
</organism>
<gene>
    <name evidence="2" type="ORF">SDC9_173974</name>
</gene>
<comment type="similarity">
    <text evidence="1">Belongs to the pseudouridine synthase RluA family.</text>
</comment>
<dbReference type="AlphaFoldDB" id="A0A645GL17"/>
<name>A0A645GL17_9ZZZZ</name>
<dbReference type="InterPro" id="IPR020103">
    <property type="entry name" value="PsdUridine_synth_cat_dom_sf"/>
</dbReference>
<dbReference type="SUPFAM" id="SSF55120">
    <property type="entry name" value="Pseudouridine synthase"/>
    <property type="match status" value="1"/>
</dbReference>
<dbReference type="GO" id="GO:0003723">
    <property type="term" value="F:RNA binding"/>
    <property type="evidence" value="ECO:0007669"/>
    <property type="project" value="InterPro"/>
</dbReference>
<dbReference type="PANTHER" id="PTHR21600:SF44">
    <property type="entry name" value="RIBOSOMAL LARGE SUBUNIT PSEUDOURIDINE SYNTHASE D"/>
    <property type="match status" value="1"/>
</dbReference>
<dbReference type="GO" id="GO:0000455">
    <property type="term" value="P:enzyme-directed rRNA pseudouridine synthesis"/>
    <property type="evidence" value="ECO:0007669"/>
    <property type="project" value="TreeGrafter"/>
</dbReference>
<protein>
    <recommendedName>
        <fullName evidence="3">23S rRNA pseudouridine(955/2504/2580) synthase</fullName>
    </recommendedName>
</protein>
<comment type="caution">
    <text evidence="2">The sequence shown here is derived from an EMBL/GenBank/DDBJ whole genome shotgun (WGS) entry which is preliminary data.</text>
</comment>
<dbReference type="GO" id="GO:0009982">
    <property type="term" value="F:pseudouridine synthase activity"/>
    <property type="evidence" value="ECO:0007669"/>
    <property type="project" value="InterPro"/>
</dbReference>
<evidence type="ECO:0000256" key="1">
    <source>
        <dbReference type="ARBA" id="ARBA00010876"/>
    </source>
</evidence>
<dbReference type="InterPro" id="IPR050188">
    <property type="entry name" value="RluA_PseudoU_synthase"/>
</dbReference>
<dbReference type="EMBL" id="VSSQ01076115">
    <property type="protein sequence ID" value="MPN26549.1"/>
    <property type="molecule type" value="Genomic_DNA"/>
</dbReference>
<dbReference type="Gene3D" id="3.30.2350.10">
    <property type="entry name" value="Pseudouridine synthase"/>
    <property type="match status" value="1"/>
</dbReference>
<accession>A0A645GL17</accession>
<evidence type="ECO:0008006" key="3">
    <source>
        <dbReference type="Google" id="ProtNLM"/>
    </source>
</evidence>